<evidence type="ECO:0000313" key="2">
    <source>
        <dbReference type="EMBL" id="PSS36978.1"/>
    </source>
</evidence>
<dbReference type="AlphaFoldDB" id="A0A2R6S3W9"/>
<evidence type="ECO:0000313" key="3">
    <source>
        <dbReference type="Proteomes" id="UP000186601"/>
    </source>
</evidence>
<dbReference type="Proteomes" id="UP000186601">
    <property type="component" value="Unassembled WGS sequence"/>
</dbReference>
<proteinExistence type="predicted"/>
<protein>
    <submittedName>
        <fullName evidence="2">Uncharacterized protein</fullName>
    </submittedName>
</protein>
<sequence>MLTLAARYEPSTWGSEAEPLSNPPPLRQNVCDELTKQTHICLHLLDVDVYRQIARIVRSHDVDQKTVFTLHRSSVPAIGPAKYARQPEFIEPGILDQPSLHARRSIGRRVYDLARFYFHRLRRSPSILPGRVIGVRYSKPLLERYIRGVIVEEPLYETGSSLDE</sequence>
<gene>
    <name evidence="2" type="ORF">PHLCEN_2v1194</name>
</gene>
<feature type="region of interest" description="Disordered" evidence="1">
    <location>
        <begin position="1"/>
        <end position="24"/>
    </location>
</feature>
<accession>A0A2R6S3W9</accession>
<keyword evidence="3" id="KW-1185">Reference proteome</keyword>
<evidence type="ECO:0000256" key="1">
    <source>
        <dbReference type="SAM" id="MobiDB-lite"/>
    </source>
</evidence>
<dbReference type="EMBL" id="MLYV02000089">
    <property type="protein sequence ID" value="PSS36978.1"/>
    <property type="molecule type" value="Genomic_DNA"/>
</dbReference>
<reference evidence="2 3" key="1">
    <citation type="submission" date="2018-02" db="EMBL/GenBank/DDBJ databases">
        <title>Genome sequence of the basidiomycete white-rot fungus Phlebia centrifuga.</title>
        <authorList>
            <person name="Granchi Z."/>
            <person name="Peng M."/>
            <person name="de Vries R.P."/>
            <person name="Hilden K."/>
            <person name="Makela M.R."/>
            <person name="Grigoriev I."/>
            <person name="Riley R."/>
        </authorList>
    </citation>
    <scope>NUCLEOTIDE SEQUENCE [LARGE SCALE GENOMIC DNA]</scope>
    <source>
        <strain evidence="2 3">FBCC195</strain>
    </source>
</reference>
<organism evidence="2 3">
    <name type="scientific">Hermanssonia centrifuga</name>
    <dbReference type="NCBI Taxonomy" id="98765"/>
    <lineage>
        <taxon>Eukaryota</taxon>
        <taxon>Fungi</taxon>
        <taxon>Dikarya</taxon>
        <taxon>Basidiomycota</taxon>
        <taxon>Agaricomycotina</taxon>
        <taxon>Agaricomycetes</taxon>
        <taxon>Polyporales</taxon>
        <taxon>Meruliaceae</taxon>
        <taxon>Hermanssonia</taxon>
    </lineage>
</organism>
<comment type="caution">
    <text evidence="2">The sequence shown here is derived from an EMBL/GenBank/DDBJ whole genome shotgun (WGS) entry which is preliminary data.</text>
</comment>
<name>A0A2R6S3W9_9APHY</name>